<feature type="transmembrane region" description="Helical" evidence="1">
    <location>
        <begin position="6"/>
        <end position="28"/>
    </location>
</feature>
<dbReference type="EMBL" id="MU001639">
    <property type="protein sequence ID" value="KAF2480384.1"/>
    <property type="molecule type" value="Genomic_DNA"/>
</dbReference>
<evidence type="ECO:0000259" key="2">
    <source>
        <dbReference type="Pfam" id="PF24800"/>
    </source>
</evidence>
<keyword evidence="1" id="KW-0812">Transmembrane</keyword>
<keyword evidence="1" id="KW-1133">Transmembrane helix</keyword>
<evidence type="ECO:0000313" key="4">
    <source>
        <dbReference type="Proteomes" id="UP000799767"/>
    </source>
</evidence>
<evidence type="ECO:0000256" key="1">
    <source>
        <dbReference type="SAM" id="Phobius"/>
    </source>
</evidence>
<reference evidence="3" key="1">
    <citation type="journal article" date="2020" name="Stud. Mycol.">
        <title>101 Dothideomycetes genomes: a test case for predicting lifestyles and emergence of pathogens.</title>
        <authorList>
            <person name="Haridas S."/>
            <person name="Albert R."/>
            <person name="Binder M."/>
            <person name="Bloem J."/>
            <person name="Labutti K."/>
            <person name="Salamov A."/>
            <person name="Andreopoulos B."/>
            <person name="Baker S."/>
            <person name="Barry K."/>
            <person name="Bills G."/>
            <person name="Bluhm B."/>
            <person name="Cannon C."/>
            <person name="Castanera R."/>
            <person name="Culley D."/>
            <person name="Daum C."/>
            <person name="Ezra D."/>
            <person name="Gonzalez J."/>
            <person name="Henrissat B."/>
            <person name="Kuo A."/>
            <person name="Liang C."/>
            <person name="Lipzen A."/>
            <person name="Lutzoni F."/>
            <person name="Magnuson J."/>
            <person name="Mondo S."/>
            <person name="Nolan M."/>
            <person name="Ohm R."/>
            <person name="Pangilinan J."/>
            <person name="Park H.-J."/>
            <person name="Ramirez L."/>
            <person name="Alfaro M."/>
            <person name="Sun H."/>
            <person name="Tritt A."/>
            <person name="Yoshinaga Y."/>
            <person name="Zwiers L.-H."/>
            <person name="Turgeon B."/>
            <person name="Goodwin S."/>
            <person name="Spatafora J."/>
            <person name="Crous P."/>
            <person name="Grigoriev I."/>
        </authorList>
    </citation>
    <scope>NUCLEOTIDE SEQUENCE</scope>
    <source>
        <strain evidence="3">CBS 113389</strain>
    </source>
</reference>
<feature type="transmembrane region" description="Helical" evidence="1">
    <location>
        <begin position="146"/>
        <end position="171"/>
    </location>
</feature>
<dbReference type="GeneID" id="54478494"/>
<dbReference type="Pfam" id="PF24800">
    <property type="entry name" value="DUF7702"/>
    <property type="match status" value="1"/>
</dbReference>
<name>A0A6A6PL45_9PEZI</name>
<sequence length="264" mass="28467">MPSADWDLALTELIFYSPTVVPLAYCLWRHRSVGITGWIYLLIFVSLQLISTGMIVHAGPNGTPPTTALIVSSVALSPLLLGIAGIVHEWTKIAGRVKNERERKWALIILLLYHVLVGGAIAIYAVGASNTLTQSNFSNSSGVALWRAGILILLASWVLLCVVFAALAWYVRGDSCRAFTWPIAFSLTLLGSRMVYQCVATFDYMIPALNPLRGSLALRVIFDFLVGALIVAAMVTGGILSLERIGRKGGHGVELGASQRASDV</sequence>
<evidence type="ECO:0000313" key="3">
    <source>
        <dbReference type="EMBL" id="KAF2480384.1"/>
    </source>
</evidence>
<feature type="transmembrane region" description="Helical" evidence="1">
    <location>
        <begin position="107"/>
        <end position="126"/>
    </location>
</feature>
<gene>
    <name evidence="3" type="ORF">BDY17DRAFT_326292</name>
</gene>
<dbReference type="RefSeq" id="XP_033586954.1">
    <property type="nucleotide sequence ID" value="XM_033737492.1"/>
</dbReference>
<dbReference type="Proteomes" id="UP000799767">
    <property type="component" value="Unassembled WGS sequence"/>
</dbReference>
<dbReference type="AlphaFoldDB" id="A0A6A6PL45"/>
<dbReference type="PANTHER" id="PTHR42109">
    <property type="entry name" value="UNPLACED GENOMIC SCAFFOLD UM_SCAF_CONTIG_1.265, WHOLE GENOME SHOTGUN SEQUENCE"/>
    <property type="match status" value="1"/>
</dbReference>
<feature type="transmembrane region" description="Helical" evidence="1">
    <location>
        <begin position="178"/>
        <end position="196"/>
    </location>
</feature>
<protein>
    <recommendedName>
        <fullName evidence="2">DUF7702 domain-containing protein</fullName>
    </recommendedName>
</protein>
<feature type="domain" description="DUF7702" evidence="2">
    <location>
        <begin position="8"/>
        <end position="239"/>
    </location>
</feature>
<feature type="transmembrane region" description="Helical" evidence="1">
    <location>
        <begin position="68"/>
        <end position="87"/>
    </location>
</feature>
<accession>A0A6A6PL45</accession>
<feature type="transmembrane region" description="Helical" evidence="1">
    <location>
        <begin position="216"/>
        <end position="240"/>
    </location>
</feature>
<keyword evidence="1" id="KW-0472">Membrane</keyword>
<dbReference type="PANTHER" id="PTHR42109:SF3">
    <property type="entry name" value="INTEGRAL MEMBRANE PROTEIN (AFU_ORTHOLOGUE AFUA_5G00100)"/>
    <property type="match status" value="1"/>
</dbReference>
<feature type="transmembrane region" description="Helical" evidence="1">
    <location>
        <begin position="35"/>
        <end position="56"/>
    </location>
</feature>
<dbReference type="OrthoDB" id="2560628at2759"/>
<dbReference type="InterPro" id="IPR056119">
    <property type="entry name" value="DUF7702"/>
</dbReference>
<proteinExistence type="predicted"/>
<organism evidence="3 4">
    <name type="scientific">Neohortaea acidophila</name>
    <dbReference type="NCBI Taxonomy" id="245834"/>
    <lineage>
        <taxon>Eukaryota</taxon>
        <taxon>Fungi</taxon>
        <taxon>Dikarya</taxon>
        <taxon>Ascomycota</taxon>
        <taxon>Pezizomycotina</taxon>
        <taxon>Dothideomycetes</taxon>
        <taxon>Dothideomycetidae</taxon>
        <taxon>Mycosphaerellales</taxon>
        <taxon>Teratosphaeriaceae</taxon>
        <taxon>Neohortaea</taxon>
    </lineage>
</organism>
<keyword evidence="4" id="KW-1185">Reference proteome</keyword>